<dbReference type="AlphaFoldDB" id="B4JZ31"/>
<sequence length="139" mass="15813">MDDVNPEWLCWQYPELPLTPEADTTAVWFAGPRPRIDSWESTEPIEPDETENSEGETEGPGTLGDEEPILISSEDEDTGEERRSSPAIGNPDDEDTMPFPQATPKPDVIVLSDEEEDEEWHKEEKYRGRANAHKSRYQP</sequence>
<evidence type="ECO:0000313" key="3">
    <source>
        <dbReference type="Proteomes" id="UP000001070"/>
    </source>
</evidence>
<organism evidence="3">
    <name type="scientific">Drosophila grimshawi</name>
    <name type="common">Hawaiian fruit fly</name>
    <name type="synonym">Idiomyia grimshawi</name>
    <dbReference type="NCBI Taxonomy" id="7222"/>
    <lineage>
        <taxon>Eukaryota</taxon>
        <taxon>Metazoa</taxon>
        <taxon>Ecdysozoa</taxon>
        <taxon>Arthropoda</taxon>
        <taxon>Hexapoda</taxon>
        <taxon>Insecta</taxon>
        <taxon>Pterygota</taxon>
        <taxon>Neoptera</taxon>
        <taxon>Endopterygota</taxon>
        <taxon>Diptera</taxon>
        <taxon>Brachycera</taxon>
        <taxon>Muscomorpha</taxon>
        <taxon>Ephydroidea</taxon>
        <taxon>Drosophilidae</taxon>
        <taxon>Drosophila</taxon>
        <taxon>Hawaiian Drosophila</taxon>
    </lineage>
</organism>
<protein>
    <submittedName>
        <fullName evidence="2">GH22276</fullName>
    </submittedName>
</protein>
<accession>B4JZ31</accession>
<dbReference type="Proteomes" id="UP000001070">
    <property type="component" value="Unassembled WGS sequence"/>
</dbReference>
<dbReference type="HOGENOM" id="CLU_150867_0_0_1"/>
<keyword evidence="3" id="KW-1185">Reference proteome</keyword>
<dbReference type="InParanoid" id="B4JZ31"/>
<proteinExistence type="predicted"/>
<feature type="compositionally biased region" description="Basic residues" evidence="1">
    <location>
        <begin position="128"/>
        <end position="139"/>
    </location>
</feature>
<evidence type="ECO:0000256" key="1">
    <source>
        <dbReference type="SAM" id="MobiDB-lite"/>
    </source>
</evidence>
<feature type="region of interest" description="Disordered" evidence="1">
    <location>
        <begin position="16"/>
        <end position="139"/>
    </location>
</feature>
<feature type="compositionally biased region" description="Acidic residues" evidence="1">
    <location>
        <begin position="64"/>
        <end position="79"/>
    </location>
</feature>
<gene>
    <name evidence="2" type="primary">Dgri\GH22276</name>
    <name evidence="2" type="ORF">Dgri_GH22276</name>
</gene>
<feature type="compositionally biased region" description="Acidic residues" evidence="1">
    <location>
        <begin position="43"/>
        <end position="57"/>
    </location>
</feature>
<evidence type="ECO:0000313" key="2">
    <source>
        <dbReference type="EMBL" id="EDV98646.1"/>
    </source>
</evidence>
<dbReference type="EMBL" id="CH916378">
    <property type="protein sequence ID" value="EDV98646.1"/>
    <property type="molecule type" value="Genomic_DNA"/>
</dbReference>
<dbReference type="PhylomeDB" id="B4JZ31"/>
<reference evidence="2 3" key="1">
    <citation type="journal article" date="2007" name="Nature">
        <title>Evolution of genes and genomes on the Drosophila phylogeny.</title>
        <authorList>
            <consortium name="Drosophila 12 Genomes Consortium"/>
            <person name="Clark A.G."/>
            <person name="Eisen M.B."/>
            <person name="Smith D.R."/>
            <person name="Bergman C.M."/>
            <person name="Oliver B."/>
            <person name="Markow T.A."/>
            <person name="Kaufman T.C."/>
            <person name="Kellis M."/>
            <person name="Gelbart W."/>
            <person name="Iyer V.N."/>
            <person name="Pollard D.A."/>
            <person name="Sackton T.B."/>
            <person name="Larracuente A.M."/>
            <person name="Singh N.D."/>
            <person name="Abad J.P."/>
            <person name="Abt D.N."/>
            <person name="Adryan B."/>
            <person name="Aguade M."/>
            <person name="Akashi H."/>
            <person name="Anderson W.W."/>
            <person name="Aquadro C.F."/>
            <person name="Ardell D.H."/>
            <person name="Arguello R."/>
            <person name="Artieri C.G."/>
            <person name="Barbash D.A."/>
            <person name="Barker D."/>
            <person name="Barsanti P."/>
            <person name="Batterham P."/>
            <person name="Batzoglou S."/>
            <person name="Begun D."/>
            <person name="Bhutkar A."/>
            <person name="Blanco E."/>
            <person name="Bosak S.A."/>
            <person name="Bradley R.K."/>
            <person name="Brand A.D."/>
            <person name="Brent M.R."/>
            <person name="Brooks A.N."/>
            <person name="Brown R.H."/>
            <person name="Butlin R.K."/>
            <person name="Caggese C."/>
            <person name="Calvi B.R."/>
            <person name="Bernardo de Carvalho A."/>
            <person name="Caspi A."/>
            <person name="Castrezana S."/>
            <person name="Celniker S.E."/>
            <person name="Chang J.L."/>
            <person name="Chapple C."/>
            <person name="Chatterji S."/>
            <person name="Chinwalla A."/>
            <person name="Civetta A."/>
            <person name="Clifton S.W."/>
            <person name="Comeron J.M."/>
            <person name="Costello J.C."/>
            <person name="Coyne J.A."/>
            <person name="Daub J."/>
            <person name="David R.G."/>
            <person name="Delcher A.L."/>
            <person name="Delehaunty K."/>
            <person name="Do C.B."/>
            <person name="Ebling H."/>
            <person name="Edwards K."/>
            <person name="Eickbush T."/>
            <person name="Evans J.D."/>
            <person name="Filipski A."/>
            <person name="Findeiss S."/>
            <person name="Freyhult E."/>
            <person name="Fulton L."/>
            <person name="Fulton R."/>
            <person name="Garcia A.C."/>
            <person name="Gardiner A."/>
            <person name="Garfield D.A."/>
            <person name="Garvin B.E."/>
            <person name="Gibson G."/>
            <person name="Gilbert D."/>
            <person name="Gnerre S."/>
            <person name="Godfrey J."/>
            <person name="Good R."/>
            <person name="Gotea V."/>
            <person name="Gravely B."/>
            <person name="Greenberg A.J."/>
            <person name="Griffiths-Jones S."/>
            <person name="Gross S."/>
            <person name="Guigo R."/>
            <person name="Gustafson E.A."/>
            <person name="Haerty W."/>
            <person name="Hahn M.W."/>
            <person name="Halligan D.L."/>
            <person name="Halpern A.L."/>
            <person name="Halter G.M."/>
            <person name="Han M.V."/>
            <person name="Heger A."/>
            <person name="Hillier L."/>
            <person name="Hinrichs A.S."/>
            <person name="Holmes I."/>
            <person name="Hoskins R.A."/>
            <person name="Hubisz M.J."/>
            <person name="Hultmark D."/>
            <person name="Huntley M.A."/>
            <person name="Jaffe D.B."/>
            <person name="Jagadeeshan S."/>
            <person name="Jeck W.R."/>
            <person name="Johnson J."/>
            <person name="Jones C.D."/>
            <person name="Jordan W.C."/>
            <person name="Karpen G.H."/>
            <person name="Kataoka E."/>
            <person name="Keightley P.D."/>
            <person name="Kheradpour P."/>
            <person name="Kirkness E.F."/>
            <person name="Koerich L.B."/>
            <person name="Kristiansen K."/>
            <person name="Kudrna D."/>
            <person name="Kulathinal R.J."/>
            <person name="Kumar S."/>
            <person name="Kwok R."/>
            <person name="Lander E."/>
            <person name="Langley C.H."/>
            <person name="Lapoint R."/>
            <person name="Lazzaro B.P."/>
            <person name="Lee S.J."/>
            <person name="Levesque L."/>
            <person name="Li R."/>
            <person name="Lin C.F."/>
            <person name="Lin M.F."/>
            <person name="Lindblad-Toh K."/>
            <person name="Llopart A."/>
            <person name="Long M."/>
            <person name="Low L."/>
            <person name="Lozovsky E."/>
            <person name="Lu J."/>
            <person name="Luo M."/>
            <person name="Machado C.A."/>
            <person name="Makalowski W."/>
            <person name="Marzo M."/>
            <person name="Matsuda M."/>
            <person name="Matzkin L."/>
            <person name="McAllister B."/>
            <person name="McBride C.S."/>
            <person name="McKernan B."/>
            <person name="McKernan K."/>
            <person name="Mendez-Lago M."/>
            <person name="Minx P."/>
            <person name="Mollenhauer M.U."/>
            <person name="Montooth K."/>
            <person name="Mount S.M."/>
            <person name="Mu X."/>
            <person name="Myers E."/>
            <person name="Negre B."/>
            <person name="Newfeld S."/>
            <person name="Nielsen R."/>
            <person name="Noor M.A."/>
            <person name="O'Grady P."/>
            <person name="Pachter L."/>
            <person name="Papaceit M."/>
            <person name="Parisi M.J."/>
            <person name="Parisi M."/>
            <person name="Parts L."/>
            <person name="Pedersen J.S."/>
            <person name="Pesole G."/>
            <person name="Phillippy A.M."/>
            <person name="Ponting C.P."/>
            <person name="Pop M."/>
            <person name="Porcelli D."/>
            <person name="Powell J.R."/>
            <person name="Prohaska S."/>
            <person name="Pruitt K."/>
            <person name="Puig M."/>
            <person name="Quesneville H."/>
            <person name="Ram K.R."/>
            <person name="Rand D."/>
            <person name="Rasmussen M.D."/>
            <person name="Reed L.K."/>
            <person name="Reenan R."/>
            <person name="Reily A."/>
            <person name="Remington K.A."/>
            <person name="Rieger T.T."/>
            <person name="Ritchie M.G."/>
            <person name="Robin C."/>
            <person name="Rogers Y.H."/>
            <person name="Rohde C."/>
            <person name="Rozas J."/>
            <person name="Rubenfield M.J."/>
            <person name="Ruiz A."/>
            <person name="Russo S."/>
            <person name="Salzberg S.L."/>
            <person name="Sanchez-Gracia A."/>
            <person name="Saranga D.J."/>
            <person name="Sato H."/>
            <person name="Schaeffer S.W."/>
            <person name="Schatz M.C."/>
            <person name="Schlenke T."/>
            <person name="Schwartz R."/>
            <person name="Segarra C."/>
            <person name="Singh R.S."/>
            <person name="Sirot L."/>
            <person name="Sirota M."/>
            <person name="Sisneros N.B."/>
            <person name="Smith C.D."/>
            <person name="Smith T.F."/>
            <person name="Spieth J."/>
            <person name="Stage D.E."/>
            <person name="Stark A."/>
            <person name="Stephan W."/>
            <person name="Strausberg R.L."/>
            <person name="Strempel S."/>
            <person name="Sturgill D."/>
            <person name="Sutton G."/>
            <person name="Sutton G.G."/>
            <person name="Tao W."/>
            <person name="Teichmann S."/>
            <person name="Tobari Y.N."/>
            <person name="Tomimura Y."/>
            <person name="Tsolas J.M."/>
            <person name="Valente V.L."/>
            <person name="Venter E."/>
            <person name="Venter J.C."/>
            <person name="Vicario S."/>
            <person name="Vieira F.G."/>
            <person name="Vilella A.J."/>
            <person name="Villasante A."/>
            <person name="Walenz B."/>
            <person name="Wang J."/>
            <person name="Wasserman M."/>
            <person name="Watts T."/>
            <person name="Wilson D."/>
            <person name="Wilson R.K."/>
            <person name="Wing R.A."/>
            <person name="Wolfner M.F."/>
            <person name="Wong A."/>
            <person name="Wong G.K."/>
            <person name="Wu C.I."/>
            <person name="Wu G."/>
            <person name="Yamamoto D."/>
            <person name="Yang H.P."/>
            <person name="Yang S.P."/>
            <person name="Yorke J.A."/>
            <person name="Yoshida K."/>
            <person name="Zdobnov E."/>
            <person name="Zhang P."/>
            <person name="Zhang Y."/>
            <person name="Zimin A.V."/>
            <person name="Baldwin J."/>
            <person name="Abdouelleil A."/>
            <person name="Abdulkadir J."/>
            <person name="Abebe A."/>
            <person name="Abera B."/>
            <person name="Abreu J."/>
            <person name="Acer S.C."/>
            <person name="Aftuck L."/>
            <person name="Alexander A."/>
            <person name="An P."/>
            <person name="Anderson E."/>
            <person name="Anderson S."/>
            <person name="Arachi H."/>
            <person name="Azer M."/>
            <person name="Bachantsang P."/>
            <person name="Barry A."/>
            <person name="Bayul T."/>
            <person name="Berlin A."/>
            <person name="Bessette D."/>
            <person name="Bloom T."/>
            <person name="Blye J."/>
            <person name="Boguslavskiy L."/>
            <person name="Bonnet C."/>
            <person name="Boukhgalter B."/>
            <person name="Bourzgui I."/>
            <person name="Brown A."/>
            <person name="Cahill P."/>
            <person name="Channer S."/>
            <person name="Cheshatsang Y."/>
            <person name="Chuda L."/>
            <person name="Citroen M."/>
            <person name="Collymore A."/>
            <person name="Cooke P."/>
            <person name="Costello M."/>
            <person name="D'Aco K."/>
            <person name="Daza R."/>
            <person name="De Haan G."/>
            <person name="DeGray S."/>
            <person name="DeMaso C."/>
            <person name="Dhargay N."/>
            <person name="Dooley K."/>
            <person name="Dooley E."/>
            <person name="Doricent M."/>
            <person name="Dorje P."/>
            <person name="Dorjee K."/>
            <person name="Dupes A."/>
            <person name="Elong R."/>
            <person name="Falk J."/>
            <person name="Farina A."/>
            <person name="Faro S."/>
            <person name="Ferguson D."/>
            <person name="Fisher S."/>
            <person name="Foley C.D."/>
            <person name="Franke A."/>
            <person name="Friedrich D."/>
            <person name="Gadbois L."/>
            <person name="Gearin G."/>
            <person name="Gearin C.R."/>
            <person name="Giannoukos G."/>
            <person name="Goode T."/>
            <person name="Graham J."/>
            <person name="Grandbois E."/>
            <person name="Grewal S."/>
            <person name="Gyaltsen K."/>
            <person name="Hafez N."/>
            <person name="Hagos B."/>
            <person name="Hall J."/>
            <person name="Henson C."/>
            <person name="Hollinger A."/>
            <person name="Honan T."/>
            <person name="Huard M.D."/>
            <person name="Hughes L."/>
            <person name="Hurhula B."/>
            <person name="Husby M.E."/>
            <person name="Kamat A."/>
            <person name="Kanga B."/>
            <person name="Kashin S."/>
            <person name="Khazanovich D."/>
            <person name="Kisner P."/>
            <person name="Lance K."/>
            <person name="Lara M."/>
            <person name="Lee W."/>
            <person name="Lennon N."/>
            <person name="Letendre F."/>
            <person name="LeVine R."/>
            <person name="Lipovsky A."/>
            <person name="Liu X."/>
            <person name="Liu J."/>
            <person name="Liu S."/>
            <person name="Lokyitsang T."/>
            <person name="Lokyitsang Y."/>
            <person name="Lubonja R."/>
            <person name="Lui A."/>
            <person name="MacDonald P."/>
            <person name="Magnisalis V."/>
            <person name="Maru K."/>
            <person name="Matthews C."/>
            <person name="McCusker W."/>
            <person name="McDonough S."/>
            <person name="Mehta T."/>
            <person name="Meldrim J."/>
            <person name="Meneus L."/>
            <person name="Mihai O."/>
            <person name="Mihalev A."/>
            <person name="Mihova T."/>
            <person name="Mittelman R."/>
            <person name="Mlenga V."/>
            <person name="Montmayeur A."/>
            <person name="Mulrain L."/>
            <person name="Navidi A."/>
            <person name="Naylor J."/>
            <person name="Negash T."/>
            <person name="Nguyen T."/>
            <person name="Nguyen N."/>
            <person name="Nicol R."/>
            <person name="Norbu C."/>
            <person name="Norbu N."/>
            <person name="Novod N."/>
            <person name="O'Neill B."/>
            <person name="Osman S."/>
            <person name="Markiewicz E."/>
            <person name="Oyono O.L."/>
            <person name="Patti C."/>
            <person name="Phunkhang P."/>
            <person name="Pierre F."/>
            <person name="Priest M."/>
            <person name="Raghuraman S."/>
            <person name="Rege F."/>
            <person name="Reyes R."/>
            <person name="Rise C."/>
            <person name="Rogov P."/>
            <person name="Ross K."/>
            <person name="Ryan E."/>
            <person name="Settipalli S."/>
            <person name="Shea T."/>
            <person name="Sherpa N."/>
            <person name="Shi L."/>
            <person name="Shih D."/>
            <person name="Sparrow T."/>
            <person name="Spaulding J."/>
            <person name="Stalker J."/>
            <person name="Stange-Thomann N."/>
            <person name="Stavropoulos S."/>
            <person name="Stone C."/>
            <person name="Strader C."/>
            <person name="Tesfaye S."/>
            <person name="Thomson T."/>
            <person name="Thoulutsang Y."/>
            <person name="Thoulutsang D."/>
            <person name="Topham K."/>
            <person name="Topping I."/>
            <person name="Tsamla T."/>
            <person name="Vassiliev H."/>
            <person name="Vo A."/>
            <person name="Wangchuk T."/>
            <person name="Wangdi T."/>
            <person name="Weiand M."/>
            <person name="Wilkinson J."/>
            <person name="Wilson A."/>
            <person name="Yadav S."/>
            <person name="Young G."/>
            <person name="Yu Q."/>
            <person name="Zembek L."/>
            <person name="Zhong D."/>
            <person name="Zimmer A."/>
            <person name="Zwirko Z."/>
            <person name="Jaffe D.B."/>
            <person name="Alvarez P."/>
            <person name="Brockman W."/>
            <person name="Butler J."/>
            <person name="Chin C."/>
            <person name="Gnerre S."/>
            <person name="Grabherr M."/>
            <person name="Kleber M."/>
            <person name="Mauceli E."/>
            <person name="MacCallum I."/>
        </authorList>
    </citation>
    <scope>NUCLEOTIDE SEQUENCE [LARGE SCALE GENOMIC DNA]</scope>
    <source>
        <strain evidence="3">Tucson 15287-2541.00</strain>
    </source>
</reference>
<name>B4JZ31_DROGR</name>